<dbReference type="RefSeq" id="WP_078806987.1">
    <property type="nucleotide sequence ID" value="NZ_FUXI01000009.1"/>
</dbReference>
<dbReference type="InterPro" id="IPR032091">
    <property type="entry name" value="Malt_amylase-like_C"/>
</dbReference>
<keyword evidence="5" id="KW-0119">Carbohydrate metabolism</keyword>
<dbReference type="PRINTS" id="PR00110">
    <property type="entry name" value="ALPHAAMYLASE"/>
</dbReference>
<proteinExistence type="inferred from homology"/>
<evidence type="ECO:0000313" key="8">
    <source>
        <dbReference type="Proteomes" id="UP000190328"/>
    </source>
</evidence>
<evidence type="ECO:0000256" key="3">
    <source>
        <dbReference type="ARBA" id="ARBA00023295"/>
    </source>
</evidence>
<dbReference type="GO" id="GO:0004556">
    <property type="term" value="F:alpha-amylase activity"/>
    <property type="evidence" value="ECO:0007669"/>
    <property type="project" value="UniProtKB-UniRule"/>
</dbReference>
<dbReference type="InterPro" id="IPR006046">
    <property type="entry name" value="Alpha_amylase"/>
</dbReference>
<dbReference type="SMART" id="SM00642">
    <property type="entry name" value="Aamy"/>
    <property type="match status" value="1"/>
</dbReference>
<dbReference type="Proteomes" id="UP000190328">
    <property type="component" value="Unassembled WGS sequence"/>
</dbReference>
<dbReference type="InterPro" id="IPR006047">
    <property type="entry name" value="GH13_cat_dom"/>
</dbReference>
<keyword evidence="3 5" id="KW-0326">Glycosidase</keyword>
<dbReference type="GO" id="GO:0009313">
    <property type="term" value="P:oligosaccharide catabolic process"/>
    <property type="evidence" value="ECO:0007669"/>
    <property type="project" value="TreeGrafter"/>
</dbReference>
<name>A0A1T4ME06_9ENTE</name>
<keyword evidence="2 5" id="KW-0378">Hydrolase</keyword>
<evidence type="ECO:0000259" key="6">
    <source>
        <dbReference type="SMART" id="SM00642"/>
    </source>
</evidence>
<dbReference type="Gene3D" id="3.90.400.10">
    <property type="entry name" value="Oligo-1,6-glucosidase, Domain 2"/>
    <property type="match status" value="1"/>
</dbReference>
<dbReference type="FunFam" id="3.20.20.80:FF:000064">
    <property type="entry name" value="Oligo-1,6-glucosidase"/>
    <property type="match status" value="1"/>
</dbReference>
<evidence type="ECO:0000256" key="1">
    <source>
        <dbReference type="ARBA" id="ARBA00008061"/>
    </source>
</evidence>
<accession>A0A1T4ME06</accession>
<dbReference type="SUPFAM" id="SSF51011">
    <property type="entry name" value="Glycosyl hydrolase domain"/>
    <property type="match status" value="1"/>
</dbReference>
<dbReference type="Gene3D" id="2.60.40.1180">
    <property type="entry name" value="Golgi alpha-mannosidase II"/>
    <property type="match status" value="1"/>
</dbReference>
<comment type="similarity">
    <text evidence="1 4">Belongs to the glycosyl hydrolase 13 family.</text>
</comment>
<dbReference type="FunFam" id="3.90.400.10:FF:000002">
    <property type="entry name" value="Sucrose isomerase"/>
    <property type="match status" value="1"/>
</dbReference>
<evidence type="ECO:0000313" key="7">
    <source>
        <dbReference type="EMBL" id="SJZ65087.1"/>
    </source>
</evidence>
<feature type="domain" description="Glycosyl hydrolase family 13 catalytic" evidence="6">
    <location>
        <begin position="16"/>
        <end position="406"/>
    </location>
</feature>
<dbReference type="InterPro" id="IPR045857">
    <property type="entry name" value="O16G_dom_2"/>
</dbReference>
<keyword evidence="8" id="KW-1185">Reference proteome</keyword>
<dbReference type="PANTHER" id="PTHR10357:SF178">
    <property type="entry name" value="OLIGO-1,6-GLUCOSIDASE 3-RELATED"/>
    <property type="match status" value="1"/>
</dbReference>
<sequence>MENKNNHWWQNAVGYQIYPKSFKDTNDDGIGDIQGIIQQLPYLKELGVDFLWINPLYQSPNVDHGYDISDFRAVQEEFGTIEDLKELLEKAHRLDIKILMDLVVNHTSDQHPWFIKSRKSKDNPYRNYYHWVDATPEKCPNDWQSFFGGSTWEYDEATNQAYFHIFYKEQPDLNWKNEKMRQEIYEMIRFWLDLGIDGFRLDAISHIQKEDWNFQITDNQWAPFMNVNGIEQYMSELKEIFSAYDILTVGEASGVTSKKARQWTNENGYINMIFELEHNHRKGVAGYEKMDILGYKKTMARWQKDLAHEGWNALYIENHDNPRMNTVMGNETEKSAKAIATAYLLLKGTPFIYQGQELGMTNTVFETIGEMDDLSDKHRYQLLVESGVDEKLALQQVSNWSRDHSRTPMQWSDAENAGFTNGKSWLKTNPSYKKINVEHQKNDEHSVFNYYKKLIALRKSEETLTFGAFELLLAHDEDTFIYLRKTEEKEILVLTNLSEKVKKITLPNKITNKNWQLLLSNTNEQLIQKHFEMNAFDAFVFERSMKQGK</sequence>
<dbReference type="Gene3D" id="3.20.20.80">
    <property type="entry name" value="Glycosidases"/>
    <property type="match status" value="1"/>
</dbReference>
<dbReference type="PANTHER" id="PTHR10357">
    <property type="entry name" value="ALPHA-AMYLASE FAMILY MEMBER"/>
    <property type="match status" value="1"/>
</dbReference>
<protein>
    <recommendedName>
        <fullName evidence="5">Alpha-amylase</fullName>
        <ecNumber evidence="5">3.2.1.1</ecNumber>
    </recommendedName>
</protein>
<dbReference type="Pfam" id="PF00128">
    <property type="entry name" value="Alpha-amylase"/>
    <property type="match status" value="1"/>
</dbReference>
<comment type="catalytic activity">
    <reaction evidence="5">
        <text>Endohydrolysis of (1-&gt;4)-alpha-D-glucosidic linkages in polysaccharides containing three or more (1-&gt;4)-alpha-linked D-glucose units.</text>
        <dbReference type="EC" id="3.2.1.1"/>
    </reaction>
</comment>
<dbReference type="OrthoDB" id="9805159at2"/>
<dbReference type="CDD" id="cd11333">
    <property type="entry name" value="AmyAc_SI_OligoGlu_DGase"/>
    <property type="match status" value="1"/>
</dbReference>
<evidence type="ECO:0000256" key="4">
    <source>
        <dbReference type="RuleBase" id="RU003615"/>
    </source>
</evidence>
<evidence type="ECO:0000256" key="2">
    <source>
        <dbReference type="ARBA" id="ARBA00022801"/>
    </source>
</evidence>
<organism evidence="7 8">
    <name type="scientific">Pilibacter termitis</name>
    <dbReference type="NCBI Taxonomy" id="263852"/>
    <lineage>
        <taxon>Bacteria</taxon>
        <taxon>Bacillati</taxon>
        <taxon>Bacillota</taxon>
        <taxon>Bacilli</taxon>
        <taxon>Lactobacillales</taxon>
        <taxon>Enterococcaceae</taxon>
        <taxon>Pilibacter</taxon>
    </lineage>
</organism>
<dbReference type="EC" id="3.2.1.1" evidence="5"/>
<dbReference type="SUPFAM" id="SSF51445">
    <property type="entry name" value="(Trans)glycosidases"/>
    <property type="match status" value="1"/>
</dbReference>
<dbReference type="GO" id="GO:0043169">
    <property type="term" value="F:cation binding"/>
    <property type="evidence" value="ECO:0007669"/>
    <property type="project" value="InterPro"/>
</dbReference>
<dbReference type="InterPro" id="IPR017853">
    <property type="entry name" value="GH"/>
</dbReference>
<dbReference type="AlphaFoldDB" id="A0A1T4ME06"/>
<dbReference type="STRING" id="263852.SAMN02745116_01064"/>
<reference evidence="7 8" key="1">
    <citation type="submission" date="2017-02" db="EMBL/GenBank/DDBJ databases">
        <authorList>
            <person name="Peterson S.W."/>
        </authorList>
    </citation>
    <scope>NUCLEOTIDE SEQUENCE [LARGE SCALE GENOMIC DNA]</scope>
    <source>
        <strain evidence="7 8">ATCC BAA-1030</strain>
    </source>
</reference>
<dbReference type="InterPro" id="IPR013780">
    <property type="entry name" value="Glyco_hydro_b"/>
</dbReference>
<evidence type="ECO:0000256" key="5">
    <source>
        <dbReference type="RuleBase" id="RU361134"/>
    </source>
</evidence>
<gene>
    <name evidence="7" type="ORF">SAMN02745116_01064</name>
</gene>
<dbReference type="EMBL" id="FUXI01000009">
    <property type="protein sequence ID" value="SJZ65087.1"/>
    <property type="molecule type" value="Genomic_DNA"/>
</dbReference>
<dbReference type="Pfam" id="PF16657">
    <property type="entry name" value="Malt_amylase_C"/>
    <property type="match status" value="1"/>
</dbReference>